<dbReference type="Proteomes" id="UP001155220">
    <property type="component" value="Unassembled WGS sequence"/>
</dbReference>
<sequence length="80" mass="7720">MRTIVTLIMAGLLSFASATPGYSAHDNGNGKSQDANSAGNNSATGIGNGGNGGVAPGQGTTDTNDDGKVNGKDGAPGQNK</sequence>
<gene>
    <name evidence="3" type="ORF">MJ956_06130</name>
</gene>
<evidence type="ECO:0000256" key="2">
    <source>
        <dbReference type="SAM" id="SignalP"/>
    </source>
</evidence>
<organism evidence="3 4">
    <name type="scientific">Aurantimonas marianensis</name>
    <dbReference type="NCBI Taxonomy" id="2920428"/>
    <lineage>
        <taxon>Bacteria</taxon>
        <taxon>Pseudomonadati</taxon>
        <taxon>Pseudomonadota</taxon>
        <taxon>Alphaproteobacteria</taxon>
        <taxon>Hyphomicrobiales</taxon>
        <taxon>Aurantimonadaceae</taxon>
        <taxon>Aurantimonas</taxon>
    </lineage>
</organism>
<feature type="compositionally biased region" description="Gly residues" evidence="1">
    <location>
        <begin position="46"/>
        <end position="56"/>
    </location>
</feature>
<feature type="chain" id="PRO_5040780030" evidence="2">
    <location>
        <begin position="19"/>
        <end position="80"/>
    </location>
</feature>
<evidence type="ECO:0000313" key="4">
    <source>
        <dbReference type="Proteomes" id="UP001155220"/>
    </source>
</evidence>
<accession>A0A9X2H6N6</accession>
<feature type="region of interest" description="Disordered" evidence="1">
    <location>
        <begin position="18"/>
        <end position="80"/>
    </location>
</feature>
<keyword evidence="4" id="KW-1185">Reference proteome</keyword>
<dbReference type="AlphaFoldDB" id="A0A9X2H6N6"/>
<name>A0A9X2H6N6_9HYPH</name>
<protein>
    <submittedName>
        <fullName evidence="3">Uncharacterized protein</fullName>
    </submittedName>
</protein>
<keyword evidence="2" id="KW-0732">Signal</keyword>
<feature type="compositionally biased region" description="Low complexity" evidence="1">
    <location>
        <begin position="35"/>
        <end position="45"/>
    </location>
</feature>
<dbReference type="RefSeq" id="WP_253963596.1">
    <property type="nucleotide sequence ID" value="NZ_JALHBS010000033.1"/>
</dbReference>
<evidence type="ECO:0000313" key="3">
    <source>
        <dbReference type="EMBL" id="MCP3054725.1"/>
    </source>
</evidence>
<feature type="signal peptide" evidence="2">
    <location>
        <begin position="1"/>
        <end position="18"/>
    </location>
</feature>
<reference evidence="3" key="1">
    <citation type="submission" date="2022-03" db="EMBL/GenBank/DDBJ databases">
        <title>Aurantimonas Liuensis sp. Nov., isolated from the hadal seawater of the Mariana Trench.</title>
        <authorList>
            <person name="Liu R."/>
        </authorList>
    </citation>
    <scope>NUCLEOTIDE SEQUENCE</scope>
    <source>
        <strain evidence="3">LRZ36</strain>
    </source>
</reference>
<dbReference type="EMBL" id="JALHBS010000033">
    <property type="protein sequence ID" value="MCP3054725.1"/>
    <property type="molecule type" value="Genomic_DNA"/>
</dbReference>
<comment type="caution">
    <text evidence="3">The sequence shown here is derived from an EMBL/GenBank/DDBJ whole genome shotgun (WGS) entry which is preliminary data.</text>
</comment>
<proteinExistence type="predicted"/>
<evidence type="ECO:0000256" key="1">
    <source>
        <dbReference type="SAM" id="MobiDB-lite"/>
    </source>
</evidence>